<dbReference type="AlphaFoldDB" id="A0A146G911"/>
<protein>
    <submittedName>
        <fullName evidence="3">Protein-arginine kinase activator protein McsA</fullName>
    </submittedName>
</protein>
<keyword evidence="1" id="KW-0742">SOS response</keyword>
<dbReference type="PIRSF" id="PIRSF015034">
    <property type="entry name" value="YacH"/>
    <property type="match status" value="1"/>
</dbReference>
<dbReference type="GO" id="GO:0050897">
    <property type="term" value="F:cobalt ion binding"/>
    <property type="evidence" value="ECO:0007669"/>
    <property type="project" value="TreeGrafter"/>
</dbReference>
<dbReference type="EMBL" id="BDCO01000002">
    <property type="protein sequence ID" value="GAT33990.1"/>
    <property type="molecule type" value="Genomic_DNA"/>
</dbReference>
<proteinExistence type="predicted"/>
<evidence type="ECO:0000313" key="4">
    <source>
        <dbReference type="Proteomes" id="UP000076023"/>
    </source>
</evidence>
<dbReference type="Gene3D" id="4.10.860.10">
    <property type="entry name" value="UVR domain"/>
    <property type="match status" value="1"/>
</dbReference>
<keyword evidence="3" id="KW-0418">Kinase</keyword>
<name>A0A146G911_TERSA</name>
<dbReference type="GO" id="GO:1990169">
    <property type="term" value="P:stress response to copper ion"/>
    <property type="evidence" value="ECO:0007669"/>
    <property type="project" value="TreeGrafter"/>
</dbReference>
<dbReference type="InterPro" id="IPR001943">
    <property type="entry name" value="UVR_dom"/>
</dbReference>
<dbReference type="PANTHER" id="PTHR38430:SF1">
    <property type="entry name" value="PROTEIN-ARGININE KINASE ACTIVATOR PROTEIN"/>
    <property type="match status" value="1"/>
</dbReference>
<evidence type="ECO:0000256" key="1">
    <source>
        <dbReference type="ARBA" id="ARBA00023236"/>
    </source>
</evidence>
<evidence type="ECO:0000313" key="3">
    <source>
        <dbReference type="EMBL" id="GAT33990.1"/>
    </source>
</evidence>
<dbReference type="InterPro" id="IPR025542">
    <property type="entry name" value="YacH"/>
</dbReference>
<dbReference type="GO" id="GO:0016301">
    <property type="term" value="F:kinase activity"/>
    <property type="evidence" value="ECO:0007669"/>
    <property type="project" value="UniProtKB-KW"/>
</dbReference>
<reference evidence="4" key="1">
    <citation type="journal article" date="2017" name="Genome Announc.">
        <title>Draft Genome Sequence of Terrimicrobium sacchariphilum NM-5T, a Facultative Anaerobic Soil Bacterium of the Class Spartobacteria.</title>
        <authorList>
            <person name="Qiu Y.L."/>
            <person name="Tourlousse D.M."/>
            <person name="Matsuura N."/>
            <person name="Ohashi A."/>
            <person name="Sekiguchi Y."/>
        </authorList>
    </citation>
    <scope>NUCLEOTIDE SEQUENCE [LARGE SCALE GENOMIC DNA]</scope>
    <source>
        <strain evidence="4">NM-5</strain>
    </source>
</reference>
<feature type="domain" description="UVR" evidence="2">
    <location>
        <begin position="125"/>
        <end position="160"/>
    </location>
</feature>
<dbReference type="PROSITE" id="PS50151">
    <property type="entry name" value="UVR"/>
    <property type="match status" value="1"/>
</dbReference>
<accession>A0A146G911</accession>
<keyword evidence="1" id="KW-0227">DNA damage</keyword>
<dbReference type="GO" id="GO:0046870">
    <property type="term" value="F:cadmium ion binding"/>
    <property type="evidence" value="ECO:0007669"/>
    <property type="project" value="TreeGrafter"/>
</dbReference>
<dbReference type="InterPro" id="IPR036876">
    <property type="entry name" value="UVR_dom_sf"/>
</dbReference>
<dbReference type="Proteomes" id="UP000076023">
    <property type="component" value="Unassembled WGS sequence"/>
</dbReference>
<dbReference type="GO" id="GO:0008270">
    <property type="term" value="F:zinc ion binding"/>
    <property type="evidence" value="ECO:0007669"/>
    <property type="project" value="TreeGrafter"/>
</dbReference>
<dbReference type="GO" id="GO:1990170">
    <property type="term" value="P:stress response to cadmium ion"/>
    <property type="evidence" value="ECO:0007669"/>
    <property type="project" value="TreeGrafter"/>
</dbReference>
<dbReference type="GO" id="GO:0005507">
    <property type="term" value="F:copper ion binding"/>
    <property type="evidence" value="ECO:0007669"/>
    <property type="project" value="TreeGrafter"/>
</dbReference>
<gene>
    <name evidence="3" type="ORF">TSACC_22412</name>
</gene>
<organism evidence="3 4">
    <name type="scientific">Terrimicrobium sacchariphilum</name>
    <dbReference type="NCBI Taxonomy" id="690879"/>
    <lineage>
        <taxon>Bacteria</taxon>
        <taxon>Pseudomonadati</taxon>
        <taxon>Verrucomicrobiota</taxon>
        <taxon>Terrimicrobiia</taxon>
        <taxon>Terrimicrobiales</taxon>
        <taxon>Terrimicrobiaceae</taxon>
        <taxon>Terrimicrobium</taxon>
    </lineage>
</organism>
<dbReference type="OrthoDB" id="9788704at2"/>
<keyword evidence="4" id="KW-1185">Reference proteome</keyword>
<dbReference type="GO" id="GO:0009432">
    <property type="term" value="P:SOS response"/>
    <property type="evidence" value="ECO:0007669"/>
    <property type="project" value="UniProtKB-KW"/>
</dbReference>
<dbReference type="PANTHER" id="PTHR38430">
    <property type="entry name" value="PROTEIN-ARGININE KINASE ACTIVATOR PROTEIN"/>
    <property type="match status" value="1"/>
</dbReference>
<comment type="caution">
    <text evidence="3">The sequence shown here is derived from an EMBL/GenBank/DDBJ whole genome shotgun (WGS) entry which is preliminary data.</text>
</comment>
<sequence>MQCDVCQQKEATVFLTQIVGGKMQKVNLCEACSKNKGVDDPTGFALADLLSGMGAAQEIEKNPASQRCPVCGFTQADFKKTGRLGCSTCYEVFAEGLEGMIRNMHKGPEHVGKAPVAYLRSRQIDQKIKTLQSSLQEAVAAEQYEKAADLRDQIRRIEAGLEA</sequence>
<dbReference type="SUPFAM" id="SSF46600">
    <property type="entry name" value="C-terminal UvrC-binding domain of UvrB"/>
    <property type="match status" value="1"/>
</dbReference>
<dbReference type="InParanoid" id="A0A146G911"/>
<evidence type="ECO:0000259" key="2">
    <source>
        <dbReference type="PROSITE" id="PS50151"/>
    </source>
</evidence>
<dbReference type="STRING" id="690879.TSACC_22412"/>
<dbReference type="RefSeq" id="WP_075079667.1">
    <property type="nucleotide sequence ID" value="NZ_BDCO01000002.1"/>
</dbReference>
<dbReference type="Pfam" id="PF02151">
    <property type="entry name" value="UVR"/>
    <property type="match status" value="1"/>
</dbReference>
<keyword evidence="3" id="KW-0808">Transferase</keyword>